<sequence length="382" mass="43705">MVLIFDWIIIALGFYFCILACINALWMKRETKPAELTNGPFVSVLVPARDEELHIEPCIQSLVQQSYMNYEVLVLDDNSTDKTRELLDKLQKLYPDKLHVYSGKPLPQDWRGKVFAMKQLCERAKGEYLLFTDADTVHSSLSVSLAVTNILYHKAEFLSGYIRQQMQTFSEKISIPLLYLLSGFLLPLWVCKWGKHPMLAVAIGQYICVKREPFMQSGGFDQVKNRTTEDVFLARAMKKNGYKTVFLDLKDAAMCRMYTSWQSCVNGISKNVFDFIGKNNFILVFAALGIFIFLTLPPFLAPVLTIYALVAERAFPFSIAALWINWLLVGGTWAVVLKTQNMSSKLVFVYPLIFVNLLYIAIVSWYRSITGTGYEWKGRIVH</sequence>
<feature type="transmembrane region" description="Helical" evidence="6">
    <location>
        <begin position="348"/>
        <end position="366"/>
    </location>
</feature>
<evidence type="ECO:0000259" key="7">
    <source>
        <dbReference type="Pfam" id="PF00535"/>
    </source>
</evidence>
<keyword evidence="6" id="KW-0812">Transmembrane</keyword>
<evidence type="ECO:0000256" key="2">
    <source>
        <dbReference type="ARBA" id="ARBA00022475"/>
    </source>
</evidence>
<evidence type="ECO:0000256" key="4">
    <source>
        <dbReference type="ARBA" id="ARBA00022679"/>
    </source>
</evidence>
<keyword evidence="4" id="KW-0808">Transferase</keyword>
<feature type="domain" description="Glycosyltransferase 2-like" evidence="7">
    <location>
        <begin position="43"/>
        <end position="155"/>
    </location>
</feature>
<gene>
    <name evidence="8" type="ORF">HMPREF9193_00207</name>
</gene>
<evidence type="ECO:0000256" key="5">
    <source>
        <dbReference type="ARBA" id="ARBA00023136"/>
    </source>
</evidence>
<dbReference type="CDD" id="cd06423">
    <property type="entry name" value="CESA_like"/>
    <property type="match status" value="1"/>
</dbReference>
<accession>A0ABN0P147</accession>
<keyword evidence="3" id="KW-0328">Glycosyltransferase</keyword>
<feature type="transmembrane region" description="Helical" evidence="6">
    <location>
        <begin position="6"/>
        <end position="26"/>
    </location>
</feature>
<keyword evidence="6" id="KW-1133">Transmembrane helix</keyword>
<proteinExistence type="predicted"/>
<name>A0ABN0P147_TRELE</name>
<evidence type="ECO:0000256" key="3">
    <source>
        <dbReference type="ARBA" id="ARBA00022676"/>
    </source>
</evidence>
<comment type="subcellular location">
    <subcellularLocation>
        <location evidence="1">Cell membrane</location>
    </subcellularLocation>
</comment>
<keyword evidence="9" id="KW-1185">Reference proteome</keyword>
<dbReference type="EMBL" id="AWVH01000005">
    <property type="protein sequence ID" value="ERJ94236.1"/>
    <property type="molecule type" value="Genomic_DNA"/>
</dbReference>
<evidence type="ECO:0000313" key="8">
    <source>
        <dbReference type="EMBL" id="ERJ94236.1"/>
    </source>
</evidence>
<keyword evidence="5 6" id="KW-0472">Membrane</keyword>
<organism evidence="8 9">
    <name type="scientific">Treponema lecithinolyticum ATCC 700332</name>
    <dbReference type="NCBI Taxonomy" id="1321815"/>
    <lineage>
        <taxon>Bacteria</taxon>
        <taxon>Pseudomonadati</taxon>
        <taxon>Spirochaetota</taxon>
        <taxon>Spirochaetia</taxon>
        <taxon>Spirochaetales</taxon>
        <taxon>Treponemataceae</taxon>
        <taxon>Treponema</taxon>
    </lineage>
</organism>
<feature type="transmembrane region" description="Helical" evidence="6">
    <location>
        <begin position="173"/>
        <end position="190"/>
    </location>
</feature>
<dbReference type="PANTHER" id="PTHR43646">
    <property type="entry name" value="GLYCOSYLTRANSFERASE"/>
    <property type="match status" value="1"/>
</dbReference>
<dbReference type="SUPFAM" id="SSF53448">
    <property type="entry name" value="Nucleotide-diphospho-sugar transferases"/>
    <property type="match status" value="1"/>
</dbReference>
<comment type="caution">
    <text evidence="8">The sequence shown here is derived from an EMBL/GenBank/DDBJ whole genome shotgun (WGS) entry which is preliminary data.</text>
</comment>
<evidence type="ECO:0000256" key="6">
    <source>
        <dbReference type="SAM" id="Phobius"/>
    </source>
</evidence>
<keyword evidence="2" id="KW-1003">Cell membrane</keyword>
<dbReference type="Proteomes" id="UP000016649">
    <property type="component" value="Unassembled WGS sequence"/>
</dbReference>
<dbReference type="InterPro" id="IPR029044">
    <property type="entry name" value="Nucleotide-diphossugar_trans"/>
</dbReference>
<dbReference type="Pfam" id="PF00535">
    <property type="entry name" value="Glycos_transf_2"/>
    <property type="match status" value="1"/>
</dbReference>
<reference evidence="8 9" key="1">
    <citation type="submission" date="2013-08" db="EMBL/GenBank/DDBJ databases">
        <authorList>
            <person name="Weinstock G."/>
            <person name="Sodergren E."/>
            <person name="Wylie T."/>
            <person name="Fulton L."/>
            <person name="Fulton R."/>
            <person name="Fronick C."/>
            <person name="O'Laughlin M."/>
            <person name="Godfrey J."/>
            <person name="Miner T."/>
            <person name="Herter B."/>
            <person name="Appelbaum E."/>
            <person name="Cordes M."/>
            <person name="Lek S."/>
            <person name="Wollam A."/>
            <person name="Pepin K.H."/>
            <person name="Palsikar V.B."/>
            <person name="Mitreva M."/>
            <person name="Wilson R.K."/>
        </authorList>
    </citation>
    <scope>NUCLEOTIDE SEQUENCE [LARGE SCALE GENOMIC DNA]</scope>
    <source>
        <strain evidence="8 9">ATCC 700332</strain>
    </source>
</reference>
<protein>
    <submittedName>
        <fullName evidence="8">Glycosyltransferase, group 2 family protein</fullName>
    </submittedName>
</protein>
<feature type="transmembrane region" description="Helical" evidence="6">
    <location>
        <begin position="317"/>
        <end position="336"/>
    </location>
</feature>
<dbReference type="Gene3D" id="3.90.550.10">
    <property type="entry name" value="Spore Coat Polysaccharide Biosynthesis Protein SpsA, Chain A"/>
    <property type="match status" value="1"/>
</dbReference>
<feature type="transmembrane region" description="Helical" evidence="6">
    <location>
        <begin position="281"/>
        <end position="310"/>
    </location>
</feature>
<dbReference type="PANTHER" id="PTHR43646:SF2">
    <property type="entry name" value="GLYCOSYLTRANSFERASE 2-LIKE DOMAIN-CONTAINING PROTEIN"/>
    <property type="match status" value="1"/>
</dbReference>
<evidence type="ECO:0000256" key="1">
    <source>
        <dbReference type="ARBA" id="ARBA00004236"/>
    </source>
</evidence>
<dbReference type="InterPro" id="IPR001173">
    <property type="entry name" value="Glyco_trans_2-like"/>
</dbReference>
<evidence type="ECO:0000313" key="9">
    <source>
        <dbReference type="Proteomes" id="UP000016649"/>
    </source>
</evidence>